<dbReference type="EMBL" id="UYRW01017020">
    <property type="protein sequence ID" value="VDN03878.1"/>
    <property type="molecule type" value="Genomic_DNA"/>
</dbReference>
<dbReference type="OrthoDB" id="10055660at2759"/>
<dbReference type="PANTHER" id="PTHR45786">
    <property type="entry name" value="DNA BINDING PROTEIN-LIKE"/>
    <property type="match status" value="1"/>
</dbReference>
<dbReference type="InterPro" id="IPR025476">
    <property type="entry name" value="Helitron_helicase-like"/>
</dbReference>
<organism evidence="2 3">
    <name type="scientific">Onchocerca ochengi</name>
    <name type="common">Filarial nematode worm</name>
    <dbReference type="NCBI Taxonomy" id="42157"/>
    <lineage>
        <taxon>Eukaryota</taxon>
        <taxon>Metazoa</taxon>
        <taxon>Ecdysozoa</taxon>
        <taxon>Nematoda</taxon>
        <taxon>Chromadorea</taxon>
        <taxon>Rhabditida</taxon>
        <taxon>Spirurina</taxon>
        <taxon>Spiruromorpha</taxon>
        <taxon>Filarioidea</taxon>
        <taxon>Onchocercidae</taxon>
        <taxon>Onchocerca</taxon>
    </lineage>
</organism>
<feature type="non-terminal residue" evidence="2">
    <location>
        <position position="1"/>
    </location>
</feature>
<dbReference type="Pfam" id="PF14214">
    <property type="entry name" value="Helitron_like_N"/>
    <property type="match status" value="1"/>
</dbReference>
<gene>
    <name evidence="2" type="ORF">NOO_LOCUS13633</name>
</gene>
<keyword evidence="3" id="KW-1185">Reference proteome</keyword>
<evidence type="ECO:0000259" key="1">
    <source>
        <dbReference type="Pfam" id="PF14214"/>
    </source>
</evidence>
<dbReference type="PANTHER" id="PTHR45786:SF74">
    <property type="entry name" value="ATP-DEPENDENT DNA HELICASE"/>
    <property type="match status" value="1"/>
</dbReference>
<name>A0A3P7L1I7_ONCOC</name>
<evidence type="ECO:0000313" key="2">
    <source>
        <dbReference type="EMBL" id="VDN03878.1"/>
    </source>
</evidence>
<dbReference type="AlphaFoldDB" id="A0A3P7L1I7"/>
<evidence type="ECO:0000313" key="3">
    <source>
        <dbReference type="Proteomes" id="UP000271087"/>
    </source>
</evidence>
<sequence>CRQLFHQYIVDMYAKIETEHLLLIRLNQTKLHSEEYIHLRDAVANGDNTNNIGRLTILPSSYAGSPCHMHECAQDAIAYVRQYGRPDLFITFTCNPAWDDIQNLLLPGQSPRIAMTSQHVFSEKVEIADEFLDKT</sequence>
<reference evidence="2 3" key="1">
    <citation type="submission" date="2018-08" db="EMBL/GenBank/DDBJ databases">
        <authorList>
            <person name="Laetsch R D."/>
            <person name="Stevens L."/>
            <person name="Kumar S."/>
            <person name="Blaxter L. M."/>
        </authorList>
    </citation>
    <scope>NUCLEOTIDE SEQUENCE [LARGE SCALE GENOMIC DNA]</scope>
</reference>
<protein>
    <recommendedName>
        <fullName evidence="1">Helitron helicase-like domain-containing protein</fullName>
    </recommendedName>
</protein>
<dbReference type="Proteomes" id="UP000271087">
    <property type="component" value="Unassembled WGS sequence"/>
</dbReference>
<accession>A0A3P7L1I7</accession>
<proteinExistence type="predicted"/>
<feature type="domain" description="Helitron helicase-like" evidence="1">
    <location>
        <begin position="1"/>
        <end position="122"/>
    </location>
</feature>